<gene>
    <name evidence="1" type="ORF">NA8A_12195</name>
</gene>
<accession>K2NSJ7</accession>
<sequence>MTKLKLSVIPDDKPVKITVELPAAVFRDLQAYAEILAREKREASPPEPGKLIVPMVQRFMASDREFSKTKRRIHDT</sequence>
<evidence type="ECO:0000313" key="1">
    <source>
        <dbReference type="EMBL" id="EKF42310.1"/>
    </source>
</evidence>
<evidence type="ECO:0008006" key="3">
    <source>
        <dbReference type="Google" id="ProtNLM"/>
    </source>
</evidence>
<dbReference type="InterPro" id="IPR018733">
    <property type="entry name" value="DUF2274"/>
</dbReference>
<dbReference type="AlphaFoldDB" id="K2NSJ7"/>
<dbReference type="RefSeq" id="WP_009450608.1">
    <property type="nucleotide sequence ID" value="NZ_AMSI01000007.1"/>
</dbReference>
<dbReference type="PATRIC" id="fig|1231190.3.peg.2538"/>
<dbReference type="Pfam" id="PF10038">
    <property type="entry name" value="DUF2274"/>
    <property type="match status" value="1"/>
</dbReference>
<comment type="caution">
    <text evidence="1">The sequence shown here is derived from an EMBL/GenBank/DDBJ whole genome shotgun (WGS) entry which is preliminary data.</text>
</comment>
<dbReference type="OrthoDB" id="8030866at2"/>
<dbReference type="eggNOG" id="COG5639">
    <property type="taxonomic scope" value="Bacteria"/>
</dbReference>
<name>K2NSJ7_9HYPH</name>
<keyword evidence="2" id="KW-1185">Reference proteome</keyword>
<proteinExistence type="predicted"/>
<reference evidence="1 2" key="1">
    <citation type="journal article" date="2012" name="J. Bacteriol.">
        <title>Genome Sequence of Nitratireductor indicus Type Strain C115.</title>
        <authorList>
            <person name="Lai Q."/>
            <person name="Li G."/>
            <person name="Yu Z."/>
            <person name="Shao Z."/>
        </authorList>
    </citation>
    <scope>NUCLEOTIDE SEQUENCE [LARGE SCALE GENOMIC DNA]</scope>
    <source>
        <strain evidence="1 2">C115</strain>
    </source>
</reference>
<evidence type="ECO:0000313" key="2">
    <source>
        <dbReference type="Proteomes" id="UP000007374"/>
    </source>
</evidence>
<organism evidence="1 2">
    <name type="scientific">Nitratireductor indicus C115</name>
    <dbReference type="NCBI Taxonomy" id="1231190"/>
    <lineage>
        <taxon>Bacteria</taxon>
        <taxon>Pseudomonadati</taxon>
        <taxon>Pseudomonadota</taxon>
        <taxon>Alphaproteobacteria</taxon>
        <taxon>Hyphomicrobiales</taxon>
        <taxon>Phyllobacteriaceae</taxon>
        <taxon>Nitratireductor</taxon>
    </lineage>
</organism>
<dbReference type="EMBL" id="AMSI01000007">
    <property type="protein sequence ID" value="EKF42310.1"/>
    <property type="molecule type" value="Genomic_DNA"/>
</dbReference>
<protein>
    <recommendedName>
        <fullName evidence="3">DUF2274 domain-containing protein</fullName>
    </recommendedName>
</protein>
<dbReference type="STRING" id="721133.SAMN05216176_10759"/>
<dbReference type="Proteomes" id="UP000007374">
    <property type="component" value="Unassembled WGS sequence"/>
</dbReference>